<reference evidence="21" key="2">
    <citation type="submission" date="2025-08" db="UniProtKB">
        <authorList>
            <consortium name="Ensembl"/>
        </authorList>
    </citation>
    <scope>IDENTIFICATION</scope>
</reference>
<keyword evidence="15" id="KW-0966">Cell projection</keyword>
<keyword evidence="6" id="KW-0597">Phosphoprotein</keyword>
<dbReference type="GO" id="GO:0005524">
    <property type="term" value="F:ATP binding"/>
    <property type="evidence" value="ECO:0007669"/>
    <property type="project" value="UniProtKB-UniRule"/>
</dbReference>
<dbReference type="GO" id="GO:0005875">
    <property type="term" value="C:microtubule associated complex"/>
    <property type="evidence" value="ECO:0007669"/>
    <property type="project" value="TreeGrafter"/>
</dbReference>
<dbReference type="SUPFAM" id="SSF46579">
    <property type="entry name" value="Prefoldin"/>
    <property type="match status" value="1"/>
</dbReference>
<dbReference type="GO" id="GO:0030426">
    <property type="term" value="C:growth cone"/>
    <property type="evidence" value="ECO:0007669"/>
    <property type="project" value="UniProtKB-SubCell"/>
</dbReference>
<accession>H3CYR3</accession>
<evidence type="ECO:0000256" key="3">
    <source>
        <dbReference type="ARBA" id="ARBA00004489"/>
    </source>
</evidence>
<dbReference type="InterPro" id="IPR027640">
    <property type="entry name" value="Kinesin-like_fam"/>
</dbReference>
<sequence>CCIKFVCRIRPQLAKEKIEGCHICTFVMPGEPQVVLGKDKAFTYDHVFDIDTQQESIYQHCTQRLIEGCFEGYNATIFAYGQTGSGKTYTMGTGFDVNIGDDELGIIPRAVNHLFRGMEERRQAATEQGRPVPEFKINAQFLELYNEEVLDLFDTARDPEARKQRSNIKIHEDANGGIYTVGVTTRTVTSAAEMMQCLKMGALSRTTASTQMNVQSSRSHAIFTIHLCQVRVCAPRQENVTDNRLANSSDISEFETLTAKFHFVDLAGSERLKRTGATGDRAKEGISITCGLLALGNVISALGDRSKRSTHVPYRDSKLTRLLQDSLGGNSQTMMIACISPSDRDFMETLNTLKYANRARNIKNKVMVNQDRASQQISALRTEIARLQMELMEYKTGKRLVGEDGMEGMNDLVHENSMLQTENDNLRVRVKAMQETIDAQRARLTQILSDQAYQAMAKAGEGNEEIGNMIQNYIKEIEELRAKLLESEAVCENLRKSLSRASTRSSLYGGPGSFSSAMVVPEKEANDVIEMAKRNLEKLKKIKKKKKRRYNNVILFLKCSVLTERRRPTTNQEQSNEDVAEEGSDHDEGEDAEAEEDEYDLAGDETSEDSDSEELDEKEDVQADLANITCEIAIKQKLIDELENSQRRLHTLKQQYEQKLMMLQNKIRDTQLERDKVLHNIGSVESGMEEKAKKIRVEYERKLSSMNKELQKLQSAQREHARLLKNQSQYEKQLKKLQMDVTEMKKTKVTLMRQMREQQDRNRAAECRRNREIASLKKDQRRAEYQLKQMEAQKRQQELMLRRKNEEVTALRRQVRPVSGTVSRKVTLPESSHKPTQGRMSTPGVTSSNGVRCGNSSCRGSFICLFFIMSEKNSPVRMGSVYLTRTARTKWQSLERRISDIIMQRLTISNMETDMNRLLRQREDLTKRRERVSRKREKMAAEGADADRTLGSLNEELESLSANIDYINDSIADCQANIMQMEEGLQEEGDTVDVAAVISSCSLSEARFLLDHLMNMAINKGLQASQKDSLLKVMEGRLKQTEINSATQNQLLFHMLKEKAEINPELEALLGSALQENGDESSSDESTPSPATEGSTLAADLMKLCGESRPRNKARRRAATQMELLYASSGDLSCESPTGDFPSPLPALPERQEGLSDTQSQASGQTQDREQTSSPSSLTSRPGAVSGARTPTGSERRQMERSPLSRRKQTPTTTQSAASVSTAAAAAKTSDYQPLLTVIICYRGVINPVMTSKNSGSGKLHFFYLSYLHTNPFLFLYSTYYLLFTLSKYRTCKVWNLVTGQEIMSLPDHPGSVVSVRYTSSLVFTVSTAYIKVWDIRDSAKCVRTLTSSGQVGSGDTASSPRGFSVPPGESQINQIALNPSGSFLYAAAGSAVRMWDLRKFASTGKLTGHMGPVVCLAVDRLGSGQDVVLTGSKDHCIKMYEVGEGTQGSIGSSHTFDPAHQDGVEALTVHGDVFFSGSRDYHIKKWDLAGKRLLQQSSGTQSDWPSALGVVPGSSALLGGCRGGLLRLWHADSLAPLGEVRGHDSPINSLAANSNQVFTASDDRTVKIW</sequence>
<dbReference type="PROSITE" id="PS00411">
    <property type="entry name" value="KINESIN_MOTOR_1"/>
    <property type="match status" value="1"/>
</dbReference>
<dbReference type="GO" id="GO:0008017">
    <property type="term" value="F:microtubule binding"/>
    <property type="evidence" value="ECO:0007669"/>
    <property type="project" value="InterPro"/>
</dbReference>
<dbReference type="GO" id="GO:0007052">
    <property type="term" value="P:mitotic spindle organization"/>
    <property type="evidence" value="ECO:0007669"/>
    <property type="project" value="TreeGrafter"/>
</dbReference>
<dbReference type="GO" id="GO:0030425">
    <property type="term" value="C:dendrite"/>
    <property type="evidence" value="ECO:0007669"/>
    <property type="project" value="UniProtKB-SubCell"/>
</dbReference>
<dbReference type="InterPro" id="IPR001680">
    <property type="entry name" value="WD40_rpt"/>
</dbReference>
<dbReference type="GO" id="GO:0007018">
    <property type="term" value="P:microtubule-based movement"/>
    <property type="evidence" value="ECO:0007669"/>
    <property type="project" value="InterPro"/>
</dbReference>
<dbReference type="Gene3D" id="2.130.10.10">
    <property type="entry name" value="YVTN repeat-like/Quinoprotein amine dehydrogenase"/>
    <property type="match status" value="2"/>
</dbReference>
<evidence type="ECO:0000256" key="8">
    <source>
        <dbReference type="ARBA" id="ARBA00022701"/>
    </source>
</evidence>
<dbReference type="PROSITE" id="PS50294">
    <property type="entry name" value="WD_REPEATS_REGION"/>
    <property type="match status" value="1"/>
</dbReference>
<dbReference type="FunFam" id="3.40.850.10:FF:000011">
    <property type="entry name" value="Kinesin family member 21A"/>
    <property type="match status" value="1"/>
</dbReference>
<feature type="compositionally biased region" description="Acidic residues" evidence="19">
    <location>
        <begin position="575"/>
        <end position="618"/>
    </location>
</feature>
<keyword evidence="11 17" id="KW-0067">ATP-binding</keyword>
<dbReference type="InterPro" id="IPR036961">
    <property type="entry name" value="Kinesin_motor_dom_sf"/>
</dbReference>
<evidence type="ECO:0000256" key="6">
    <source>
        <dbReference type="ARBA" id="ARBA00022553"/>
    </source>
</evidence>
<feature type="repeat" description="WD" evidence="16">
    <location>
        <begin position="1458"/>
        <end position="1497"/>
    </location>
</feature>
<dbReference type="PANTHER" id="PTHR47969">
    <property type="entry name" value="CHROMOSOME-ASSOCIATED KINESIN KIF4A-RELATED"/>
    <property type="match status" value="1"/>
</dbReference>
<organism evidence="21 22">
    <name type="scientific">Tetraodon nigroviridis</name>
    <name type="common">Spotted green pufferfish</name>
    <name type="synonym">Chelonodon nigroviridis</name>
    <dbReference type="NCBI Taxonomy" id="99883"/>
    <lineage>
        <taxon>Eukaryota</taxon>
        <taxon>Metazoa</taxon>
        <taxon>Chordata</taxon>
        <taxon>Craniata</taxon>
        <taxon>Vertebrata</taxon>
        <taxon>Euteleostomi</taxon>
        <taxon>Actinopterygii</taxon>
        <taxon>Neopterygii</taxon>
        <taxon>Teleostei</taxon>
        <taxon>Neoteleostei</taxon>
        <taxon>Acanthomorphata</taxon>
        <taxon>Eupercaria</taxon>
        <taxon>Tetraodontiformes</taxon>
        <taxon>Tetradontoidea</taxon>
        <taxon>Tetraodontidae</taxon>
        <taxon>Tetraodon</taxon>
    </lineage>
</organism>
<keyword evidence="13 17" id="KW-0505">Motor protein</keyword>
<dbReference type="InterPro" id="IPR056533">
    <property type="entry name" value="KIF21A/B_hel_1"/>
</dbReference>
<dbReference type="Pfam" id="PF23204">
    <property type="entry name" value="KIF21A_2nd"/>
    <property type="match status" value="1"/>
</dbReference>
<reference evidence="22" key="1">
    <citation type="journal article" date="2004" name="Nature">
        <title>Genome duplication in the teleost fish Tetraodon nigroviridis reveals the early vertebrate proto-karyotype.</title>
        <authorList>
            <person name="Jaillon O."/>
            <person name="Aury J.-M."/>
            <person name="Brunet F."/>
            <person name="Petit J.-L."/>
            <person name="Stange-Thomann N."/>
            <person name="Mauceli E."/>
            <person name="Bouneau L."/>
            <person name="Fischer C."/>
            <person name="Ozouf-Costaz C."/>
            <person name="Bernot A."/>
            <person name="Nicaud S."/>
            <person name="Jaffe D."/>
            <person name="Fisher S."/>
            <person name="Lutfalla G."/>
            <person name="Dossat C."/>
            <person name="Segurens B."/>
            <person name="Dasilva C."/>
            <person name="Salanoubat M."/>
            <person name="Levy M."/>
            <person name="Boudet N."/>
            <person name="Castellano S."/>
            <person name="Anthouard V."/>
            <person name="Jubin C."/>
            <person name="Castelli V."/>
            <person name="Katinka M."/>
            <person name="Vacherie B."/>
            <person name="Biemont C."/>
            <person name="Skalli Z."/>
            <person name="Cattolico L."/>
            <person name="Poulain J."/>
            <person name="De Berardinis V."/>
            <person name="Cruaud C."/>
            <person name="Duprat S."/>
            <person name="Brottier P."/>
            <person name="Coutanceau J.-P."/>
            <person name="Gouzy J."/>
            <person name="Parra G."/>
            <person name="Lardier G."/>
            <person name="Chapple C."/>
            <person name="McKernan K.J."/>
            <person name="McEwan P."/>
            <person name="Bosak S."/>
            <person name="Kellis M."/>
            <person name="Volff J.-N."/>
            <person name="Guigo R."/>
            <person name="Zody M.C."/>
            <person name="Mesirov J."/>
            <person name="Lindblad-Toh K."/>
            <person name="Birren B."/>
            <person name="Nusbaum C."/>
            <person name="Kahn D."/>
            <person name="Robinson-Rechavi M."/>
            <person name="Laudet V."/>
            <person name="Schachter V."/>
            <person name="Quetier F."/>
            <person name="Saurin W."/>
            <person name="Scarpelli C."/>
            <person name="Wincker P."/>
            <person name="Lander E.S."/>
            <person name="Weissenbach J."/>
            <person name="Roest Crollius H."/>
        </authorList>
    </citation>
    <scope>NUCLEOTIDE SEQUENCE [LARGE SCALE GENOMIC DNA]</scope>
</reference>
<proteinExistence type="inferred from homology"/>
<keyword evidence="12 18" id="KW-0175">Coiled coil</keyword>
<keyword evidence="8" id="KW-0493">Microtubule</keyword>
<evidence type="ECO:0000313" key="21">
    <source>
        <dbReference type="Ensembl" id="ENSTNIP00000013398.1"/>
    </source>
</evidence>
<evidence type="ECO:0000256" key="12">
    <source>
        <dbReference type="ARBA" id="ARBA00023054"/>
    </source>
</evidence>
<dbReference type="GO" id="GO:0005874">
    <property type="term" value="C:microtubule"/>
    <property type="evidence" value="ECO:0007669"/>
    <property type="project" value="UniProtKB-KW"/>
</dbReference>
<dbReference type="Ensembl" id="ENSTNIT00000013592.1">
    <property type="protein sequence ID" value="ENSTNIP00000013398.1"/>
    <property type="gene ID" value="ENSTNIG00000010489.1"/>
</dbReference>
<feature type="binding site" evidence="17">
    <location>
        <begin position="81"/>
        <end position="88"/>
    </location>
    <ligand>
        <name>ATP</name>
        <dbReference type="ChEBI" id="CHEBI:30616"/>
    </ligand>
</feature>
<dbReference type="OMA" id="HIKKWDL"/>
<dbReference type="PROSITE" id="PS50082">
    <property type="entry name" value="WD_REPEATS_2"/>
    <property type="match status" value="2"/>
</dbReference>
<keyword evidence="7 16" id="KW-0853">WD repeat</keyword>
<dbReference type="CDD" id="cd22263">
    <property type="entry name" value="Rcc_KIF21A"/>
    <property type="match status" value="1"/>
</dbReference>
<reference evidence="21" key="3">
    <citation type="submission" date="2025-09" db="UniProtKB">
        <authorList>
            <consortium name="Ensembl"/>
        </authorList>
    </citation>
    <scope>IDENTIFICATION</scope>
</reference>
<evidence type="ECO:0000256" key="16">
    <source>
        <dbReference type="PROSITE-ProRule" id="PRU00221"/>
    </source>
</evidence>
<evidence type="ECO:0000256" key="10">
    <source>
        <dbReference type="ARBA" id="ARBA00022741"/>
    </source>
</evidence>
<evidence type="ECO:0000256" key="15">
    <source>
        <dbReference type="ARBA" id="ARBA00023273"/>
    </source>
</evidence>
<dbReference type="Pfam" id="PF00225">
    <property type="entry name" value="Kinesin"/>
    <property type="match status" value="1"/>
</dbReference>
<comment type="similarity">
    <text evidence="17">Belongs to the TRAFAC class myosin-kinesin ATPase superfamily. Kinesin family.</text>
</comment>
<evidence type="ECO:0000256" key="5">
    <source>
        <dbReference type="ARBA" id="ARBA00022490"/>
    </source>
</evidence>
<feature type="coiled-coil region" evidence="18">
    <location>
        <begin position="625"/>
        <end position="814"/>
    </location>
</feature>
<dbReference type="SMART" id="SM00129">
    <property type="entry name" value="KISc"/>
    <property type="match status" value="1"/>
</dbReference>
<feature type="region of interest" description="Disordered" evidence="19">
    <location>
        <begin position="816"/>
        <end position="849"/>
    </location>
</feature>
<dbReference type="GeneTree" id="ENSGT00940000155323"/>
<evidence type="ECO:0000256" key="9">
    <source>
        <dbReference type="ARBA" id="ARBA00022737"/>
    </source>
</evidence>
<dbReference type="PROSITE" id="PS50067">
    <property type="entry name" value="KINESIN_MOTOR_2"/>
    <property type="match status" value="1"/>
</dbReference>
<feature type="region of interest" description="Disordered" evidence="19">
    <location>
        <begin position="566"/>
        <end position="618"/>
    </location>
</feature>
<feature type="repeat" description="WD" evidence="16">
    <location>
        <begin position="1541"/>
        <end position="1570"/>
    </location>
</feature>
<dbReference type="SMART" id="SM00320">
    <property type="entry name" value="WD40"/>
    <property type="match status" value="6"/>
</dbReference>
<dbReference type="Gene3D" id="3.40.850.10">
    <property type="entry name" value="Kinesin motor domain"/>
    <property type="match status" value="1"/>
</dbReference>
<feature type="coiled-coil region" evidence="18">
    <location>
        <begin position="522"/>
        <end position="549"/>
    </location>
</feature>
<dbReference type="Pfam" id="PF00400">
    <property type="entry name" value="WD40"/>
    <property type="match status" value="3"/>
</dbReference>
<feature type="coiled-coil region" evidence="18">
    <location>
        <begin position="908"/>
        <end position="942"/>
    </location>
</feature>
<feature type="domain" description="Kinesin motor" evidence="20">
    <location>
        <begin position="2"/>
        <end position="362"/>
    </location>
</feature>
<keyword evidence="9" id="KW-0677">Repeat</keyword>
<dbReference type="Proteomes" id="UP000007303">
    <property type="component" value="Unassembled WGS sequence"/>
</dbReference>
<dbReference type="SUPFAM" id="SSF50978">
    <property type="entry name" value="WD40 repeat-like"/>
    <property type="match status" value="1"/>
</dbReference>
<feature type="compositionally biased region" description="Low complexity" evidence="19">
    <location>
        <begin position="1210"/>
        <end position="1219"/>
    </location>
</feature>
<dbReference type="InterPro" id="IPR027417">
    <property type="entry name" value="P-loop_NTPase"/>
</dbReference>
<dbReference type="GO" id="GO:0051231">
    <property type="term" value="P:spindle elongation"/>
    <property type="evidence" value="ECO:0007669"/>
    <property type="project" value="TreeGrafter"/>
</dbReference>
<feature type="region of interest" description="Disordered" evidence="19">
    <location>
        <begin position="1130"/>
        <end position="1219"/>
    </location>
</feature>
<dbReference type="InParanoid" id="H3CYR3"/>
<dbReference type="Pfam" id="PF23203">
    <property type="entry name" value="KIF21A"/>
    <property type="match status" value="1"/>
</dbReference>
<keyword evidence="5" id="KW-0963">Cytoplasm</keyword>
<evidence type="ECO:0000313" key="22">
    <source>
        <dbReference type="Proteomes" id="UP000007303"/>
    </source>
</evidence>
<evidence type="ECO:0000256" key="2">
    <source>
        <dbReference type="ARBA" id="ARBA00004279"/>
    </source>
</evidence>
<evidence type="ECO:0000256" key="14">
    <source>
        <dbReference type="ARBA" id="ARBA00023212"/>
    </source>
</evidence>
<keyword evidence="14" id="KW-0206">Cytoskeleton</keyword>
<dbReference type="PANTHER" id="PTHR47969:SF31">
    <property type="entry name" value="KINESIN FAMILY MEMBER 21A"/>
    <property type="match status" value="1"/>
</dbReference>
<evidence type="ECO:0000256" key="1">
    <source>
        <dbReference type="ARBA" id="ARBA00004245"/>
    </source>
</evidence>
<evidence type="ECO:0000256" key="4">
    <source>
        <dbReference type="ARBA" id="ARBA00004624"/>
    </source>
</evidence>
<feature type="compositionally biased region" description="Polar residues" evidence="19">
    <location>
        <begin position="1155"/>
        <end position="1180"/>
    </location>
</feature>
<evidence type="ECO:0000256" key="19">
    <source>
        <dbReference type="SAM" id="MobiDB-lite"/>
    </source>
</evidence>
<dbReference type="SUPFAM" id="SSF52540">
    <property type="entry name" value="P-loop containing nucleoside triphosphate hydrolases"/>
    <property type="match status" value="1"/>
</dbReference>
<comment type="subcellular location">
    <subcellularLocation>
        <location evidence="3">Cell projection</location>
        <location evidence="3">Axon</location>
    </subcellularLocation>
    <subcellularLocation>
        <location evidence="2">Cell projection</location>
        <location evidence="2">Dendrite</location>
    </subcellularLocation>
    <subcellularLocation>
        <location evidence="4">Cell projection</location>
        <location evidence="4">Growth cone</location>
    </subcellularLocation>
    <subcellularLocation>
        <location evidence="1">Cytoplasm</location>
        <location evidence="1">Cytoskeleton</location>
    </subcellularLocation>
</comment>
<feature type="region of interest" description="Disordered" evidence="19">
    <location>
        <begin position="1348"/>
        <end position="1367"/>
    </location>
</feature>
<evidence type="ECO:0000256" key="18">
    <source>
        <dbReference type="SAM" id="Coils"/>
    </source>
</evidence>
<dbReference type="CDD" id="cd00200">
    <property type="entry name" value="WD40"/>
    <property type="match status" value="1"/>
</dbReference>
<dbReference type="PRINTS" id="PR00380">
    <property type="entry name" value="KINESINHEAVY"/>
</dbReference>
<evidence type="ECO:0000256" key="13">
    <source>
        <dbReference type="ARBA" id="ARBA00023175"/>
    </source>
</evidence>
<feature type="coiled-coil region" evidence="18">
    <location>
        <begin position="370"/>
        <end position="497"/>
    </location>
</feature>
<evidence type="ECO:0000256" key="11">
    <source>
        <dbReference type="ARBA" id="ARBA00022840"/>
    </source>
</evidence>
<keyword evidence="22" id="KW-1185">Reference proteome</keyword>
<dbReference type="InterPro" id="IPR036322">
    <property type="entry name" value="WD40_repeat_dom_sf"/>
</dbReference>
<keyword evidence="10 17" id="KW-0547">Nucleotide-binding</keyword>
<feature type="region of interest" description="Disordered" evidence="19">
    <location>
        <begin position="1074"/>
        <end position="1094"/>
    </location>
</feature>
<dbReference type="InterPro" id="IPR019821">
    <property type="entry name" value="Kinesin_motor_CS"/>
</dbReference>
<dbReference type="HOGENOM" id="CLU_001485_4_5_1"/>
<evidence type="ECO:0000259" key="20">
    <source>
        <dbReference type="PROSITE" id="PS50067"/>
    </source>
</evidence>
<dbReference type="InterPro" id="IPR056532">
    <property type="entry name" value="KIF21A/B_hel_2"/>
</dbReference>
<evidence type="ECO:0000256" key="7">
    <source>
        <dbReference type="ARBA" id="ARBA00022574"/>
    </source>
</evidence>
<feature type="compositionally biased region" description="Polar residues" evidence="19">
    <location>
        <begin position="1348"/>
        <end position="1362"/>
    </location>
</feature>
<feature type="compositionally biased region" description="Polar residues" evidence="19">
    <location>
        <begin position="834"/>
        <end position="849"/>
    </location>
</feature>
<evidence type="ECO:0000256" key="17">
    <source>
        <dbReference type="PROSITE-ProRule" id="PRU00283"/>
    </source>
</evidence>
<protein>
    <submittedName>
        <fullName evidence="21">Kinesin family member 21A</fullName>
    </submittedName>
</protein>
<dbReference type="InterPro" id="IPR001752">
    <property type="entry name" value="Kinesin_motor_dom"/>
</dbReference>
<dbReference type="CDD" id="cd01372">
    <property type="entry name" value="KISc_KIF4"/>
    <property type="match status" value="1"/>
</dbReference>
<dbReference type="GO" id="GO:0003777">
    <property type="term" value="F:microtubule motor activity"/>
    <property type="evidence" value="ECO:0007669"/>
    <property type="project" value="InterPro"/>
</dbReference>
<dbReference type="Pfam" id="PF25764">
    <property type="entry name" value="KIF21A_4th"/>
    <property type="match status" value="1"/>
</dbReference>
<dbReference type="InterPro" id="IPR015943">
    <property type="entry name" value="WD40/YVTN_repeat-like_dom_sf"/>
</dbReference>
<dbReference type="STRING" id="99883.ENSTNIP00000013398"/>
<name>H3CYR3_TETNG</name>